<dbReference type="Pfam" id="PF21320">
    <property type="entry name" value="WHD_Rv2258c"/>
    <property type="match status" value="1"/>
</dbReference>
<protein>
    <submittedName>
        <fullName evidence="3">Uncharacterized protein</fullName>
    </submittedName>
</protein>
<dbReference type="PANTHER" id="PTHR45128:SF2">
    <property type="entry name" value="METHYLTRANSFERASE DOMAIN-CONTAINING PROTEIN"/>
    <property type="match status" value="1"/>
</dbReference>
<dbReference type="SUPFAM" id="SSF53335">
    <property type="entry name" value="S-adenosyl-L-methionine-dependent methyltransferases"/>
    <property type="match status" value="1"/>
</dbReference>
<dbReference type="InterPro" id="IPR053173">
    <property type="entry name" value="SAM-binding_MTase"/>
</dbReference>
<accession>A0A381VDL8</accession>
<dbReference type="Pfam" id="PF13847">
    <property type="entry name" value="Methyltransf_31"/>
    <property type="match status" value="1"/>
</dbReference>
<dbReference type="AlphaFoldDB" id="A0A381VDL8"/>
<dbReference type="InterPro" id="IPR048711">
    <property type="entry name" value="WHD_Rv2258c"/>
</dbReference>
<dbReference type="CDD" id="cd02440">
    <property type="entry name" value="AdoMet_MTases"/>
    <property type="match status" value="1"/>
</dbReference>
<dbReference type="InterPro" id="IPR029063">
    <property type="entry name" value="SAM-dependent_MTases_sf"/>
</dbReference>
<evidence type="ECO:0000259" key="2">
    <source>
        <dbReference type="Pfam" id="PF21320"/>
    </source>
</evidence>
<dbReference type="PANTHER" id="PTHR45128">
    <property type="entry name" value="METHYLTRANSFERASE TYPE 11"/>
    <property type="match status" value="1"/>
</dbReference>
<dbReference type="EMBL" id="UINC01008539">
    <property type="protein sequence ID" value="SVA38412.1"/>
    <property type="molecule type" value="Genomic_DNA"/>
</dbReference>
<reference evidence="3" key="1">
    <citation type="submission" date="2018-05" db="EMBL/GenBank/DDBJ databases">
        <authorList>
            <person name="Lanie J.A."/>
            <person name="Ng W.-L."/>
            <person name="Kazmierczak K.M."/>
            <person name="Andrzejewski T.M."/>
            <person name="Davidsen T.M."/>
            <person name="Wayne K.J."/>
            <person name="Tettelin H."/>
            <person name="Glass J.I."/>
            <person name="Rusch D."/>
            <person name="Podicherti R."/>
            <person name="Tsui H.-C.T."/>
            <person name="Winkler M.E."/>
        </authorList>
    </citation>
    <scope>NUCLEOTIDE SEQUENCE</scope>
</reference>
<proteinExistence type="predicted"/>
<feature type="domain" description="S-adenosylmethionine-dependent methyltransferase Rv2258c-like winged HTH" evidence="2">
    <location>
        <begin position="26"/>
        <end position="92"/>
    </location>
</feature>
<evidence type="ECO:0000259" key="1">
    <source>
        <dbReference type="Pfam" id="PF13847"/>
    </source>
</evidence>
<sequence length="351" mass="38145">MDQDKIKAFAGKVFEDMAGGMAAGLAYVGTRTGLFRAMSGNGPMSMDTIVLASGLKQRYVEEWLNGMVCSKYLEYDPDEKTFELPDEYSYLLASEGSDHFVGGLFYALPMMLGVAPRVAAAFETGGGVPFEDYGEDGILAIDLMTRGLYEQRFSDYWLKSIPEVHATLDKDGRVLDFGCGAGRAVLAMAKAFPKSVFTGLDLDKSSIEQAEDSNRQSGPLDNVRFVSGSVSDLDPQDQFDLITVCDCIHDLTDPIGVLKDLYSRLKSDGTLFAIEPKVADHLEDNINAVGSIFYGMSVFHCMTQSLAAGGPGLGTCLGPAGVENLVRQAGFSRFEVLDIKSQMNLFYAVRH</sequence>
<dbReference type="Gene3D" id="3.40.50.150">
    <property type="entry name" value="Vaccinia Virus protein VP39"/>
    <property type="match status" value="1"/>
</dbReference>
<organism evidence="3">
    <name type="scientific">marine metagenome</name>
    <dbReference type="NCBI Taxonomy" id="408172"/>
    <lineage>
        <taxon>unclassified sequences</taxon>
        <taxon>metagenomes</taxon>
        <taxon>ecological metagenomes</taxon>
    </lineage>
</organism>
<evidence type="ECO:0000313" key="3">
    <source>
        <dbReference type="EMBL" id="SVA38412.1"/>
    </source>
</evidence>
<name>A0A381VDL8_9ZZZZ</name>
<gene>
    <name evidence="3" type="ORF">METZ01_LOCUS91266</name>
</gene>
<feature type="domain" description="Methyltransferase" evidence="1">
    <location>
        <begin position="169"/>
        <end position="286"/>
    </location>
</feature>
<dbReference type="InterPro" id="IPR025714">
    <property type="entry name" value="Methyltranfer_dom"/>
</dbReference>